<dbReference type="EMBL" id="RBLC01000001">
    <property type="protein sequence ID" value="RKS26118.1"/>
    <property type="molecule type" value="Genomic_DNA"/>
</dbReference>
<dbReference type="Proteomes" id="UP000277579">
    <property type="component" value="Unassembled WGS sequence"/>
</dbReference>
<evidence type="ECO:0000256" key="1">
    <source>
        <dbReference type="SAM" id="SignalP"/>
    </source>
</evidence>
<name>A0A495ML21_9FLAO</name>
<feature type="signal peptide" evidence="1">
    <location>
        <begin position="1"/>
        <end position="19"/>
    </location>
</feature>
<comment type="caution">
    <text evidence="2">The sequence shown here is derived from an EMBL/GenBank/DDBJ whole genome shotgun (WGS) entry which is preliminary data.</text>
</comment>
<evidence type="ECO:0000313" key="2">
    <source>
        <dbReference type="EMBL" id="RKS26118.1"/>
    </source>
</evidence>
<evidence type="ECO:0000313" key="3">
    <source>
        <dbReference type="Proteomes" id="UP000277579"/>
    </source>
</evidence>
<dbReference type="OrthoDB" id="1373944at2"/>
<keyword evidence="3" id="KW-1185">Reference proteome</keyword>
<accession>A0A495ML21</accession>
<proteinExistence type="predicted"/>
<reference evidence="2 3" key="1">
    <citation type="submission" date="2018-10" db="EMBL/GenBank/DDBJ databases">
        <title>Genomic Encyclopedia of Archaeal and Bacterial Type Strains, Phase II (KMG-II): from individual species to whole genera.</title>
        <authorList>
            <person name="Goeker M."/>
        </authorList>
    </citation>
    <scope>NUCLEOTIDE SEQUENCE [LARGE SCALE GENOMIC DNA]</scope>
    <source>
        <strain evidence="2 3">DSM 29537</strain>
    </source>
</reference>
<keyword evidence="1" id="KW-0732">Signal</keyword>
<gene>
    <name evidence="2" type="ORF">CLV94_1172</name>
</gene>
<sequence length="146" mass="16090">MKKSILTLAMIALSIGANATEVKTVAKTENATEITKDRIVTVYDWSVKTDQGSYSGTALSLEKAENRIALAAAGEIILDKKIESYYQVAEEISSPTLRLYFWEVETTNGTAKGFSSSEGHALKMIQLVSTSEILTYKIIRSAEFER</sequence>
<protein>
    <submittedName>
        <fullName evidence="2">Uncharacterized protein</fullName>
    </submittedName>
</protein>
<dbReference type="RefSeq" id="WP_121375470.1">
    <property type="nucleotide sequence ID" value="NZ_RBLC01000001.1"/>
</dbReference>
<dbReference type="AlphaFoldDB" id="A0A495ML21"/>
<feature type="chain" id="PRO_5019773491" evidence="1">
    <location>
        <begin position="20"/>
        <end position="146"/>
    </location>
</feature>
<organism evidence="2 3">
    <name type="scientific">Flavobacterium endophyticum</name>
    <dbReference type="NCBI Taxonomy" id="1540163"/>
    <lineage>
        <taxon>Bacteria</taxon>
        <taxon>Pseudomonadati</taxon>
        <taxon>Bacteroidota</taxon>
        <taxon>Flavobacteriia</taxon>
        <taxon>Flavobacteriales</taxon>
        <taxon>Flavobacteriaceae</taxon>
        <taxon>Flavobacterium</taxon>
    </lineage>
</organism>